<dbReference type="PANTHER" id="PTHR30365:SF14">
    <property type="entry name" value="CYTOCHROME BD MENAQUINOL OXIDASE SUBUNIT I-RELATED"/>
    <property type="match status" value="1"/>
</dbReference>
<evidence type="ECO:0000313" key="14">
    <source>
        <dbReference type="Proteomes" id="UP000294325"/>
    </source>
</evidence>
<dbReference type="GO" id="GO:0046872">
    <property type="term" value="F:metal ion binding"/>
    <property type="evidence" value="ECO:0007669"/>
    <property type="project" value="UniProtKB-UniRule"/>
</dbReference>
<dbReference type="EMBL" id="CP038033">
    <property type="protein sequence ID" value="QBQ55566.1"/>
    <property type="molecule type" value="Genomic_DNA"/>
</dbReference>
<keyword evidence="6 12" id="KW-0812">Transmembrane</keyword>
<keyword evidence="10 12" id="KW-0408">Iron</keyword>
<dbReference type="GO" id="GO:0016682">
    <property type="term" value="F:oxidoreductase activity, acting on diphenols and related substances as donors, oxygen as acceptor"/>
    <property type="evidence" value="ECO:0007669"/>
    <property type="project" value="TreeGrafter"/>
</dbReference>
<evidence type="ECO:0000256" key="1">
    <source>
        <dbReference type="ARBA" id="ARBA00004651"/>
    </source>
</evidence>
<keyword evidence="3 12" id="KW-0813">Transport</keyword>
<feature type="transmembrane region" description="Helical" evidence="12">
    <location>
        <begin position="399"/>
        <end position="427"/>
    </location>
</feature>
<feature type="transmembrane region" description="Helical" evidence="12">
    <location>
        <begin position="219"/>
        <end position="236"/>
    </location>
</feature>
<feature type="transmembrane region" description="Helical" evidence="12">
    <location>
        <begin position="17"/>
        <end position="43"/>
    </location>
</feature>
<dbReference type="PIRSF" id="PIRSF006446">
    <property type="entry name" value="Cyt_quinol_oxidase_1"/>
    <property type="match status" value="1"/>
</dbReference>
<accession>A0A4P7C3Q0</accession>
<evidence type="ECO:0000256" key="7">
    <source>
        <dbReference type="ARBA" id="ARBA00022723"/>
    </source>
</evidence>
<keyword evidence="4 12" id="KW-1003">Cell membrane</keyword>
<evidence type="ECO:0000256" key="11">
    <source>
        <dbReference type="ARBA" id="ARBA00023136"/>
    </source>
</evidence>
<evidence type="ECO:0000256" key="6">
    <source>
        <dbReference type="ARBA" id="ARBA00022692"/>
    </source>
</evidence>
<evidence type="ECO:0000313" key="13">
    <source>
        <dbReference type="EMBL" id="QBQ55566.1"/>
    </source>
</evidence>
<evidence type="ECO:0000256" key="4">
    <source>
        <dbReference type="ARBA" id="ARBA00022475"/>
    </source>
</evidence>
<evidence type="ECO:0000256" key="12">
    <source>
        <dbReference type="PIRNR" id="PIRNR006446"/>
    </source>
</evidence>
<gene>
    <name evidence="13" type="ORF">E3U44_14395</name>
</gene>
<name>A0A4P7C3Q0_9GAMM</name>
<evidence type="ECO:0000256" key="10">
    <source>
        <dbReference type="ARBA" id="ARBA00023004"/>
    </source>
</evidence>
<keyword evidence="5 12" id="KW-0349">Heme</keyword>
<dbReference type="GO" id="GO:0009055">
    <property type="term" value="F:electron transfer activity"/>
    <property type="evidence" value="ECO:0007669"/>
    <property type="project" value="UniProtKB-UniRule"/>
</dbReference>
<dbReference type="KEGG" id="nwr:E3U44_14395"/>
<keyword evidence="11 12" id="KW-0472">Membrane</keyword>
<feature type="transmembrane region" description="Helical" evidence="12">
    <location>
        <begin position="126"/>
        <end position="147"/>
    </location>
</feature>
<evidence type="ECO:0000256" key="9">
    <source>
        <dbReference type="ARBA" id="ARBA00022989"/>
    </source>
</evidence>
<dbReference type="GO" id="GO:0019646">
    <property type="term" value="P:aerobic electron transport chain"/>
    <property type="evidence" value="ECO:0007669"/>
    <property type="project" value="InterPro"/>
</dbReference>
<organism evidence="13 14">
    <name type="scientific">Nitrosococcus wardiae</name>
    <dbReference type="NCBI Taxonomy" id="1814290"/>
    <lineage>
        <taxon>Bacteria</taxon>
        <taxon>Pseudomonadati</taxon>
        <taxon>Pseudomonadota</taxon>
        <taxon>Gammaproteobacteria</taxon>
        <taxon>Chromatiales</taxon>
        <taxon>Chromatiaceae</taxon>
        <taxon>Nitrosococcus</taxon>
    </lineage>
</organism>
<evidence type="ECO:0000256" key="8">
    <source>
        <dbReference type="ARBA" id="ARBA00022982"/>
    </source>
</evidence>
<reference evidence="13 14" key="1">
    <citation type="submission" date="2019-03" db="EMBL/GenBank/DDBJ databases">
        <title>The genome sequence of Nitrosococcus wardiae strain D1FHST reveals the archetypal metabolic capacity of ammonia-oxidizing Gammaproteobacteria.</title>
        <authorList>
            <person name="Wang L."/>
            <person name="Lim C.K."/>
            <person name="Hanson T.E."/>
            <person name="Dang H."/>
            <person name="Klotz M.G."/>
        </authorList>
    </citation>
    <scope>NUCLEOTIDE SEQUENCE [LARGE SCALE GENOMIC DNA]</scope>
    <source>
        <strain evidence="13 14">D1FHS</strain>
    </source>
</reference>
<dbReference type="GO" id="GO:0070069">
    <property type="term" value="C:cytochrome complex"/>
    <property type="evidence" value="ECO:0007669"/>
    <property type="project" value="UniProtKB-UniRule"/>
</dbReference>
<feature type="transmembrane region" description="Helical" evidence="12">
    <location>
        <begin position="318"/>
        <end position="343"/>
    </location>
</feature>
<dbReference type="Proteomes" id="UP000294325">
    <property type="component" value="Chromosome"/>
</dbReference>
<dbReference type="RefSeq" id="WP_134358823.1">
    <property type="nucleotide sequence ID" value="NZ_CP038033.1"/>
</dbReference>
<comment type="subcellular location">
    <subcellularLocation>
        <location evidence="12">Cell inner membrane</location>
    </subcellularLocation>
    <subcellularLocation>
        <location evidence="1">Cell membrane</location>
        <topology evidence="1">Multi-pass membrane protein</topology>
    </subcellularLocation>
</comment>
<dbReference type="Pfam" id="PF01654">
    <property type="entry name" value="Cyt_bd_oxida_I"/>
    <property type="match status" value="1"/>
</dbReference>
<dbReference type="GO" id="GO:0020037">
    <property type="term" value="F:heme binding"/>
    <property type="evidence" value="ECO:0007669"/>
    <property type="project" value="TreeGrafter"/>
</dbReference>
<feature type="transmembrane region" description="Helical" evidence="12">
    <location>
        <begin position="355"/>
        <end position="377"/>
    </location>
</feature>
<dbReference type="OrthoDB" id="9807042at2"/>
<keyword evidence="7 12" id="KW-0479">Metal-binding</keyword>
<proteinExistence type="inferred from homology"/>
<dbReference type="GO" id="GO:0005886">
    <property type="term" value="C:plasma membrane"/>
    <property type="evidence" value="ECO:0007669"/>
    <property type="project" value="UniProtKB-SubCell"/>
</dbReference>
<evidence type="ECO:0000256" key="5">
    <source>
        <dbReference type="ARBA" id="ARBA00022617"/>
    </source>
</evidence>
<keyword evidence="8 12" id="KW-0249">Electron transport</keyword>
<comment type="similarity">
    <text evidence="2 12">Belongs to the cytochrome ubiquinol oxidase subunit 1 family.</text>
</comment>
<evidence type="ECO:0000256" key="3">
    <source>
        <dbReference type="ARBA" id="ARBA00022448"/>
    </source>
</evidence>
<dbReference type="PANTHER" id="PTHR30365">
    <property type="entry name" value="CYTOCHROME D UBIQUINOL OXIDASE"/>
    <property type="match status" value="1"/>
</dbReference>
<feature type="transmembrane region" description="Helical" evidence="12">
    <location>
        <begin position="186"/>
        <end position="207"/>
    </location>
</feature>
<keyword evidence="14" id="KW-1185">Reference proteome</keyword>
<dbReference type="AlphaFoldDB" id="A0A4P7C3Q0"/>
<feature type="transmembrane region" description="Helical" evidence="12">
    <location>
        <begin position="55"/>
        <end position="76"/>
    </location>
</feature>
<protein>
    <submittedName>
        <fullName evidence="13">Cytochrome ubiquinol oxidase subunit I</fullName>
    </submittedName>
</protein>
<keyword evidence="9 12" id="KW-1133">Transmembrane helix</keyword>
<sequence length="454" mass="51490">MEFDAVLLSRIQFAFTLAFHILFPTLTIGLAVFLVIIEALWLRTKKDLYYYIYKFWVRIFGLSFGMGVVSGIVLSFEFGTNFSRFSEATGNVLGPLLGYEVMTAFFLEASFLGVMLFAWYRVGNRLHFLSTCVVALGTIISAFWILAANSWMHTPAGYRLEEGIFYVTDWSEVIFTSSFLYRFTHMLFASFLSTVFLIAGVAGWYLLKGQHEFVARSCFSLTLGLAAVLAPAQILMGDLHGLQVQRDQPMKVAAMEGLWETGREVPFLIFAWPDQEKETNHFEIGIPKAASLILQHDPEGEVKGLKEVTPDQRPNVPIVFFSFRIMLFSGFLFLGVAWIGLWLRWKKQLYKQPWFFRLCMFTAPLGFVATVAGWVVAEVGRQPWIVQGLMRTVDMASDIPAQAVLISLSLFVLVYGILFLAFVYYLFKLFRAGPDYKTEPPPFTSARTAWLPSG</sequence>
<evidence type="ECO:0000256" key="2">
    <source>
        <dbReference type="ARBA" id="ARBA00009819"/>
    </source>
</evidence>
<feature type="transmembrane region" description="Helical" evidence="12">
    <location>
        <begin position="96"/>
        <end position="119"/>
    </location>
</feature>
<dbReference type="InterPro" id="IPR002585">
    <property type="entry name" value="Cyt-d_ubiquinol_oxidase_su_1"/>
</dbReference>